<protein>
    <submittedName>
        <fullName evidence="2">Uncharacterized protein</fullName>
    </submittedName>
</protein>
<feature type="region of interest" description="Disordered" evidence="1">
    <location>
        <begin position="291"/>
        <end position="314"/>
    </location>
</feature>
<sequence length="366" mass="39248">MSSALAGVGTLSSQIASSLCRTNCNPCRHRHERDLCWAVATTEYRGLRIIQSPRSMLKQATRASSVSSSSSGRGSGDCSSSESDATSDDGVSLINNNATQFLIGNCKIIENVRDASDKFKSSSQSCTSSSCNSSFGGNSTTSGEYIINHSENLSAVECVGLENVQHRCQYTTTRRSSHRQRTRLSKDESFLKDTLGHLQAQSTDFSLSASWRHQSSCHCSLVSIQSEETETLEKRASSFCDTEVRYSTQPGASARGIPWSPSPSSALAPVVRAAATRTEIILAGPAVPRPSTITKLGQSREGSDASDTSQSGSVSCSKRLTSFARAGSHALGGLHHLGHDQVERTDFILDYLIPLSLQITADLPTR</sequence>
<keyword evidence="3" id="KW-1185">Reference proteome</keyword>
<comment type="caution">
    <text evidence="2">The sequence shown here is derived from an EMBL/GenBank/DDBJ whole genome shotgun (WGS) entry which is preliminary data.</text>
</comment>
<organism evidence="2 3">
    <name type="scientific">Elysia crispata</name>
    <name type="common">lettuce slug</name>
    <dbReference type="NCBI Taxonomy" id="231223"/>
    <lineage>
        <taxon>Eukaryota</taxon>
        <taxon>Metazoa</taxon>
        <taxon>Spiralia</taxon>
        <taxon>Lophotrochozoa</taxon>
        <taxon>Mollusca</taxon>
        <taxon>Gastropoda</taxon>
        <taxon>Heterobranchia</taxon>
        <taxon>Euthyneura</taxon>
        <taxon>Panpulmonata</taxon>
        <taxon>Sacoglossa</taxon>
        <taxon>Placobranchoidea</taxon>
        <taxon>Plakobranchidae</taxon>
        <taxon>Elysia</taxon>
    </lineage>
</organism>
<reference evidence="2" key="1">
    <citation type="journal article" date="2023" name="G3 (Bethesda)">
        <title>A reference genome for the long-term kleptoplast-retaining sea slug Elysia crispata morphotype clarki.</title>
        <authorList>
            <person name="Eastman K.E."/>
            <person name="Pendleton A.L."/>
            <person name="Shaikh M.A."/>
            <person name="Suttiyut T."/>
            <person name="Ogas R."/>
            <person name="Tomko P."/>
            <person name="Gavelis G."/>
            <person name="Widhalm J.R."/>
            <person name="Wisecaver J.H."/>
        </authorList>
    </citation>
    <scope>NUCLEOTIDE SEQUENCE</scope>
    <source>
        <strain evidence="2">ECLA1</strain>
    </source>
</reference>
<dbReference type="Proteomes" id="UP001283361">
    <property type="component" value="Unassembled WGS sequence"/>
</dbReference>
<gene>
    <name evidence="2" type="ORF">RRG08_037258</name>
</gene>
<name>A0AAE1CP13_9GAST</name>
<feature type="compositionally biased region" description="Polar residues" evidence="1">
    <location>
        <begin position="305"/>
        <end position="314"/>
    </location>
</feature>
<dbReference type="EMBL" id="JAWDGP010007367">
    <property type="protein sequence ID" value="KAK3723064.1"/>
    <property type="molecule type" value="Genomic_DNA"/>
</dbReference>
<proteinExistence type="predicted"/>
<accession>A0AAE1CP13</accession>
<feature type="compositionally biased region" description="Low complexity" evidence="1">
    <location>
        <begin position="64"/>
        <end position="85"/>
    </location>
</feature>
<evidence type="ECO:0000313" key="2">
    <source>
        <dbReference type="EMBL" id="KAK3723064.1"/>
    </source>
</evidence>
<dbReference type="AlphaFoldDB" id="A0AAE1CP13"/>
<feature type="region of interest" description="Disordered" evidence="1">
    <location>
        <begin position="60"/>
        <end position="85"/>
    </location>
</feature>
<evidence type="ECO:0000313" key="3">
    <source>
        <dbReference type="Proteomes" id="UP001283361"/>
    </source>
</evidence>
<evidence type="ECO:0000256" key="1">
    <source>
        <dbReference type="SAM" id="MobiDB-lite"/>
    </source>
</evidence>